<evidence type="ECO:0000256" key="1">
    <source>
        <dbReference type="SAM" id="Phobius"/>
    </source>
</evidence>
<sequence>MAAEKWIALNIGGSSLWVSGNILVVHVSSRKTQM</sequence>
<dbReference type="AlphaFoldDB" id="X0MA02"/>
<keyword evidence="1" id="KW-0472">Membrane</keyword>
<organism evidence="2">
    <name type="scientific">Fusarium oxysporum f. sp. vasinfectum 25433</name>
    <dbReference type="NCBI Taxonomy" id="1089449"/>
    <lineage>
        <taxon>Eukaryota</taxon>
        <taxon>Fungi</taxon>
        <taxon>Dikarya</taxon>
        <taxon>Ascomycota</taxon>
        <taxon>Pezizomycotina</taxon>
        <taxon>Sordariomycetes</taxon>
        <taxon>Hypocreomycetidae</taxon>
        <taxon>Hypocreales</taxon>
        <taxon>Nectriaceae</taxon>
        <taxon>Fusarium</taxon>
        <taxon>Fusarium oxysporum species complex</taxon>
    </lineage>
</organism>
<dbReference type="Proteomes" id="UP000030701">
    <property type="component" value="Unassembled WGS sequence"/>
</dbReference>
<accession>X0MA02</accession>
<name>X0MA02_FUSOX</name>
<gene>
    <name evidence="2" type="ORF">FOTG_01650</name>
</gene>
<proteinExistence type="predicted"/>
<dbReference type="EMBL" id="JH657919">
    <property type="protein sequence ID" value="EXM35079.1"/>
    <property type="molecule type" value="Genomic_DNA"/>
</dbReference>
<keyword evidence="1" id="KW-1133">Transmembrane helix</keyword>
<evidence type="ECO:0000313" key="2">
    <source>
        <dbReference type="EMBL" id="EXM35079.1"/>
    </source>
</evidence>
<keyword evidence="1" id="KW-0812">Transmembrane</keyword>
<feature type="transmembrane region" description="Helical" evidence="1">
    <location>
        <begin position="6"/>
        <end position="27"/>
    </location>
</feature>
<protein>
    <submittedName>
        <fullName evidence="2">Uncharacterized protein</fullName>
    </submittedName>
</protein>
<dbReference type="HOGENOM" id="CLU_3377099_0_0_1"/>
<reference evidence="2" key="1">
    <citation type="submission" date="2011-11" db="EMBL/GenBank/DDBJ databases">
        <title>The Genome Sequence of Fusarium oxysporum Cotton.</title>
        <authorList>
            <consortium name="The Broad Institute Genome Sequencing Platform"/>
            <person name="Ma L.-J."/>
            <person name="Gale L.R."/>
            <person name="Schwartz D.C."/>
            <person name="Zhou S."/>
            <person name="Corby-Kistler H."/>
            <person name="Young S.K."/>
            <person name="Zeng Q."/>
            <person name="Gargeya S."/>
            <person name="Fitzgerald M."/>
            <person name="Haas B."/>
            <person name="Abouelleil A."/>
            <person name="Alvarado L."/>
            <person name="Arachchi H.M."/>
            <person name="Berlin A."/>
            <person name="Brown A."/>
            <person name="Chapman S.B."/>
            <person name="Chen Z."/>
            <person name="Dunbar C."/>
            <person name="Freedman E."/>
            <person name="Gearin G."/>
            <person name="Goldberg J."/>
            <person name="Griggs A."/>
            <person name="Gujja S."/>
            <person name="Heiman D."/>
            <person name="Howarth C."/>
            <person name="Larson L."/>
            <person name="Lui A."/>
            <person name="MacDonald P.J.P."/>
            <person name="Montmayeur A."/>
            <person name="Murphy C."/>
            <person name="Neiman D."/>
            <person name="Pearson M."/>
            <person name="Priest M."/>
            <person name="Roberts A."/>
            <person name="Saif S."/>
            <person name="Shea T."/>
            <person name="Shenoy N."/>
            <person name="Sisk P."/>
            <person name="Stolte C."/>
            <person name="Sykes S."/>
            <person name="Wortman J."/>
            <person name="Nusbaum C."/>
            <person name="Birren B."/>
        </authorList>
    </citation>
    <scope>NUCLEOTIDE SEQUENCE [LARGE SCALE GENOMIC DNA]</scope>
    <source>
        <strain evidence="2">25433</strain>
    </source>
</reference>
<reference evidence="2" key="2">
    <citation type="submission" date="2012-05" db="EMBL/GenBank/DDBJ databases">
        <title>The Genome Annotation of Fusarium oxysporum Cotton.</title>
        <authorList>
            <consortium name="The Broad Institute Genomics Platform"/>
            <person name="Ma L.-J."/>
            <person name="Corby-Kistler H."/>
            <person name="Broz K."/>
            <person name="Gale L.R."/>
            <person name="Jonkers W."/>
            <person name="O'Donnell K."/>
            <person name="Ploetz R."/>
            <person name="Steinberg C."/>
            <person name="Schwartz D.C."/>
            <person name="VanEtten H."/>
            <person name="Zhou S."/>
            <person name="Young S.K."/>
            <person name="Zeng Q."/>
            <person name="Gargeya S."/>
            <person name="Fitzgerald M."/>
            <person name="Abouelleil A."/>
            <person name="Alvarado L."/>
            <person name="Chapman S.B."/>
            <person name="Gainer-Dewar J."/>
            <person name="Goldberg J."/>
            <person name="Griggs A."/>
            <person name="Gujja S."/>
            <person name="Hansen M."/>
            <person name="Howarth C."/>
            <person name="Imamovic A."/>
            <person name="Ireland A."/>
            <person name="Larimer J."/>
            <person name="McCowan C."/>
            <person name="Murphy C."/>
            <person name="Pearson M."/>
            <person name="Poon T.W."/>
            <person name="Priest M."/>
            <person name="Roberts A."/>
            <person name="Saif S."/>
            <person name="Shea T."/>
            <person name="Sykes S."/>
            <person name="Wortman J."/>
            <person name="Nusbaum C."/>
            <person name="Birren B."/>
        </authorList>
    </citation>
    <scope>NUCLEOTIDE SEQUENCE</scope>
    <source>
        <strain evidence="2">25433</strain>
    </source>
</reference>